<evidence type="ECO:0000313" key="1">
    <source>
        <dbReference type="EMBL" id="KAK3364227.1"/>
    </source>
</evidence>
<keyword evidence="2" id="KW-1185">Reference proteome</keyword>
<accession>A0AAJ0HWZ6</accession>
<name>A0AAJ0HWZ6_9PEZI</name>
<dbReference type="AlphaFoldDB" id="A0AAJ0HWZ6"/>
<dbReference type="Proteomes" id="UP001275084">
    <property type="component" value="Unassembled WGS sequence"/>
</dbReference>
<protein>
    <submittedName>
        <fullName evidence="1">Uncharacterized protein</fullName>
    </submittedName>
</protein>
<reference evidence="1" key="1">
    <citation type="journal article" date="2023" name="Mol. Phylogenet. Evol.">
        <title>Genome-scale phylogeny and comparative genomics of the fungal order Sordariales.</title>
        <authorList>
            <person name="Hensen N."/>
            <person name="Bonometti L."/>
            <person name="Westerberg I."/>
            <person name="Brannstrom I.O."/>
            <person name="Guillou S."/>
            <person name="Cros-Aarteil S."/>
            <person name="Calhoun S."/>
            <person name="Haridas S."/>
            <person name="Kuo A."/>
            <person name="Mondo S."/>
            <person name="Pangilinan J."/>
            <person name="Riley R."/>
            <person name="LaButti K."/>
            <person name="Andreopoulos B."/>
            <person name="Lipzen A."/>
            <person name="Chen C."/>
            <person name="Yan M."/>
            <person name="Daum C."/>
            <person name="Ng V."/>
            <person name="Clum A."/>
            <person name="Steindorff A."/>
            <person name="Ohm R.A."/>
            <person name="Martin F."/>
            <person name="Silar P."/>
            <person name="Natvig D.O."/>
            <person name="Lalanne C."/>
            <person name="Gautier V."/>
            <person name="Ament-Velasquez S.L."/>
            <person name="Kruys A."/>
            <person name="Hutchinson M.I."/>
            <person name="Powell A.J."/>
            <person name="Barry K."/>
            <person name="Miller A.N."/>
            <person name="Grigoriev I.V."/>
            <person name="Debuchy R."/>
            <person name="Gladieux P."/>
            <person name="Hiltunen Thoren M."/>
            <person name="Johannesson H."/>
        </authorList>
    </citation>
    <scope>NUCLEOTIDE SEQUENCE</scope>
    <source>
        <strain evidence="1">CBS 955.72</strain>
    </source>
</reference>
<proteinExistence type="predicted"/>
<dbReference type="EMBL" id="JAUIQD010000001">
    <property type="protein sequence ID" value="KAK3364227.1"/>
    <property type="molecule type" value="Genomic_DNA"/>
</dbReference>
<reference evidence="1" key="2">
    <citation type="submission" date="2023-06" db="EMBL/GenBank/DDBJ databases">
        <authorList>
            <consortium name="Lawrence Berkeley National Laboratory"/>
            <person name="Haridas S."/>
            <person name="Hensen N."/>
            <person name="Bonometti L."/>
            <person name="Westerberg I."/>
            <person name="Brannstrom I.O."/>
            <person name="Guillou S."/>
            <person name="Cros-Aarteil S."/>
            <person name="Calhoun S."/>
            <person name="Kuo A."/>
            <person name="Mondo S."/>
            <person name="Pangilinan J."/>
            <person name="Riley R."/>
            <person name="Labutti K."/>
            <person name="Andreopoulos B."/>
            <person name="Lipzen A."/>
            <person name="Chen C."/>
            <person name="Yanf M."/>
            <person name="Daum C."/>
            <person name="Ng V."/>
            <person name="Clum A."/>
            <person name="Steindorff A."/>
            <person name="Ohm R."/>
            <person name="Martin F."/>
            <person name="Silar P."/>
            <person name="Natvig D."/>
            <person name="Lalanne C."/>
            <person name="Gautier V."/>
            <person name="Ament-Velasquez S.L."/>
            <person name="Kruys A."/>
            <person name="Hutchinson M.I."/>
            <person name="Powell A.J."/>
            <person name="Barry K."/>
            <person name="Miller A.N."/>
            <person name="Grigoriev I.V."/>
            <person name="Debuchy R."/>
            <person name="Gladieux P."/>
            <person name="Thoren M.H."/>
            <person name="Johannesson H."/>
        </authorList>
    </citation>
    <scope>NUCLEOTIDE SEQUENCE</scope>
    <source>
        <strain evidence="1">CBS 955.72</strain>
    </source>
</reference>
<gene>
    <name evidence="1" type="ORF">B0T25DRAFT_529608</name>
</gene>
<sequence length="316" mass="35499">MVKKHRVVSSAATQVALIENLLQPIGRDGGSLWSHEALAIPNRILRKVKALRHACRDGDGFTQRLASHQQCSRWLLDTLQDVVDSDTWMDTLNTDLERHLRLALEGIHAIRELVPMIDMLVGTIAEGAEEIAVARAVHQGAPREWSSGSDYWKRKRSPEFKASRDRGYGELLRAINTPRALQHLDSVALEPYERAFNRTHLQVRDQAMLGWKRLRNQLKAMLAHPIPNVTFVRHASSGTGPPEVVVVGPLPPEDGVWVDGNVVRYLPTIPQAVEMLTLTNQEITALSSRNDYEIGLAQSRTLKDAIHPHSSFYFDD</sequence>
<organism evidence="1 2">
    <name type="scientific">Lasiosphaeria hispida</name>
    <dbReference type="NCBI Taxonomy" id="260671"/>
    <lineage>
        <taxon>Eukaryota</taxon>
        <taxon>Fungi</taxon>
        <taxon>Dikarya</taxon>
        <taxon>Ascomycota</taxon>
        <taxon>Pezizomycotina</taxon>
        <taxon>Sordariomycetes</taxon>
        <taxon>Sordariomycetidae</taxon>
        <taxon>Sordariales</taxon>
        <taxon>Lasiosphaeriaceae</taxon>
        <taxon>Lasiosphaeria</taxon>
    </lineage>
</organism>
<evidence type="ECO:0000313" key="2">
    <source>
        <dbReference type="Proteomes" id="UP001275084"/>
    </source>
</evidence>
<comment type="caution">
    <text evidence="1">The sequence shown here is derived from an EMBL/GenBank/DDBJ whole genome shotgun (WGS) entry which is preliminary data.</text>
</comment>